<dbReference type="Proteomes" id="UP000502415">
    <property type="component" value="Chromosome"/>
</dbReference>
<name>A0A7Z2VUV6_9BURK</name>
<comment type="function">
    <text evidence="4">Involved in the assembly of lipopolysaccharide (LPS). Required for the translocation of LPS from the inner membrane to the outer membrane.</text>
</comment>
<dbReference type="PANTHER" id="PTHR36504">
    <property type="entry name" value="LIPOPOLYSACCHARIDE EXPORT SYSTEM PROTEIN LPTA"/>
    <property type="match status" value="1"/>
</dbReference>
<accession>A0A7Z2VUV6</accession>
<dbReference type="InterPro" id="IPR005653">
    <property type="entry name" value="OstA-like_N"/>
</dbReference>
<evidence type="ECO:0000259" key="5">
    <source>
        <dbReference type="Pfam" id="PF03968"/>
    </source>
</evidence>
<dbReference type="GO" id="GO:0030288">
    <property type="term" value="C:outer membrane-bounded periplasmic space"/>
    <property type="evidence" value="ECO:0007669"/>
    <property type="project" value="TreeGrafter"/>
</dbReference>
<dbReference type="Pfam" id="PF03968">
    <property type="entry name" value="LptD_N"/>
    <property type="match status" value="1"/>
</dbReference>
<keyword evidence="1 4" id="KW-0813">Transport</keyword>
<keyword evidence="3 4" id="KW-0574">Periplasm</keyword>
<dbReference type="EMBL" id="CP051685">
    <property type="protein sequence ID" value="QJD99613.1"/>
    <property type="molecule type" value="Genomic_DNA"/>
</dbReference>
<evidence type="ECO:0000256" key="2">
    <source>
        <dbReference type="ARBA" id="ARBA00022729"/>
    </source>
</evidence>
<evidence type="ECO:0000313" key="6">
    <source>
        <dbReference type="EMBL" id="QJD99613.1"/>
    </source>
</evidence>
<dbReference type="GO" id="GO:0017089">
    <property type="term" value="F:glycolipid transfer activity"/>
    <property type="evidence" value="ECO:0007669"/>
    <property type="project" value="TreeGrafter"/>
</dbReference>
<dbReference type="HAMAP" id="MF_01914">
    <property type="entry name" value="LPS_assembly_LptA"/>
    <property type="match status" value="1"/>
</dbReference>
<evidence type="ECO:0000256" key="1">
    <source>
        <dbReference type="ARBA" id="ARBA00022448"/>
    </source>
</evidence>
<dbReference type="PANTHER" id="PTHR36504:SF1">
    <property type="entry name" value="LIPOPOLYSACCHARIDE EXPORT SYSTEM PROTEIN LPTA"/>
    <property type="match status" value="1"/>
</dbReference>
<dbReference type="GO" id="GO:0009279">
    <property type="term" value="C:cell outer membrane"/>
    <property type="evidence" value="ECO:0007669"/>
    <property type="project" value="TreeGrafter"/>
</dbReference>
<evidence type="ECO:0000313" key="7">
    <source>
        <dbReference type="Proteomes" id="UP000502415"/>
    </source>
</evidence>
<feature type="chain" id="PRO_5031648366" description="Lipopolysaccharide export system protein LptA" evidence="4">
    <location>
        <begin position="20"/>
        <end position="199"/>
    </location>
</feature>
<evidence type="ECO:0000256" key="3">
    <source>
        <dbReference type="ARBA" id="ARBA00022764"/>
    </source>
</evidence>
<reference evidence="6 7" key="1">
    <citation type="submission" date="2020-04" db="EMBL/GenBank/DDBJ databases">
        <title>Genome sequencing of novel species.</title>
        <authorList>
            <person name="Heo J."/>
            <person name="Kim S.-J."/>
            <person name="Kim J.-S."/>
            <person name="Hong S.-B."/>
            <person name="Kwon S.-W."/>
        </authorList>
    </citation>
    <scope>NUCLEOTIDE SEQUENCE [LARGE SCALE GENOMIC DNA]</scope>
    <source>
        <strain evidence="6 7">GN2-R2</strain>
    </source>
</reference>
<dbReference type="GO" id="GO:0015920">
    <property type="term" value="P:lipopolysaccharide transport"/>
    <property type="evidence" value="ECO:0007669"/>
    <property type="project" value="UniProtKB-UniRule"/>
</dbReference>
<comment type="subcellular location">
    <subcellularLocation>
        <location evidence="4">Periplasm</location>
    </subcellularLocation>
</comment>
<evidence type="ECO:0000256" key="4">
    <source>
        <dbReference type="HAMAP-Rule" id="MF_01914"/>
    </source>
</evidence>
<comment type="similarity">
    <text evidence="4">Belongs to the LptA family.</text>
</comment>
<gene>
    <name evidence="4 6" type="primary">lptA</name>
    <name evidence="6" type="ORF">HH212_05900</name>
</gene>
<feature type="domain" description="Organic solvent tolerance-like N-terminal" evidence="5">
    <location>
        <begin position="33"/>
        <end position="148"/>
    </location>
</feature>
<comment type="subunit">
    <text evidence="4">Component of the lipopolysaccharide transport and assembly complex.</text>
</comment>
<dbReference type="NCBIfam" id="TIGR03002">
    <property type="entry name" value="outer_YhbN_LptA"/>
    <property type="match status" value="1"/>
</dbReference>
<dbReference type="Gene3D" id="2.60.450.10">
    <property type="entry name" value="Lipopolysaccharide (LPS) transport protein A like domain"/>
    <property type="match status" value="1"/>
</dbReference>
<proteinExistence type="inferred from homology"/>
<keyword evidence="2 4" id="KW-0732">Signal</keyword>
<dbReference type="InterPro" id="IPR014340">
    <property type="entry name" value="LptA"/>
</dbReference>
<organism evidence="6 7">
    <name type="scientific">Massilia forsythiae</name>
    <dbReference type="NCBI Taxonomy" id="2728020"/>
    <lineage>
        <taxon>Bacteria</taxon>
        <taxon>Pseudomonadati</taxon>
        <taxon>Pseudomonadota</taxon>
        <taxon>Betaproteobacteria</taxon>
        <taxon>Burkholderiales</taxon>
        <taxon>Oxalobacteraceae</taxon>
        <taxon>Telluria group</taxon>
        <taxon>Massilia</taxon>
    </lineage>
</organism>
<feature type="signal peptide" evidence="4">
    <location>
        <begin position="1"/>
        <end position="19"/>
    </location>
</feature>
<dbReference type="KEGG" id="mfy:HH212_05900"/>
<sequence precursor="true">MKKLFAVVALSLATLTAWAEKADSLKQAVIKFDTGDVDEVRQTRTLTGNVVVERGTLTLKSDKAVLKESPEGYMLVTLTAAPGKVASFRQKRDGGPDLWMEGQAQRIEYDERTELVKLFSNAVVRQLENGKLSSEVNGAFISYDNRTEVANVRNDASGQTKAGQGRNTIIIAPRRNANAAAAPAAAAPAVAAPAAEGSR</sequence>
<dbReference type="AlphaFoldDB" id="A0A7Z2VUV6"/>
<dbReference type="InterPro" id="IPR052037">
    <property type="entry name" value="LPS_export_LptA"/>
</dbReference>
<protein>
    <recommendedName>
        <fullName evidence="4">Lipopolysaccharide export system protein LptA</fullName>
    </recommendedName>
</protein>
<dbReference type="RefSeq" id="WP_169434576.1">
    <property type="nucleotide sequence ID" value="NZ_CP051685.1"/>
</dbReference>
<dbReference type="GO" id="GO:0043165">
    <property type="term" value="P:Gram-negative-bacterium-type cell outer membrane assembly"/>
    <property type="evidence" value="ECO:0007669"/>
    <property type="project" value="UniProtKB-UniRule"/>
</dbReference>
<dbReference type="GO" id="GO:0001530">
    <property type="term" value="F:lipopolysaccharide binding"/>
    <property type="evidence" value="ECO:0007669"/>
    <property type="project" value="InterPro"/>
</dbReference>
<keyword evidence="7" id="KW-1185">Reference proteome</keyword>